<gene>
    <name evidence="4" type="ORF">L1F29_16655</name>
</gene>
<evidence type="ECO:0000259" key="3">
    <source>
        <dbReference type="Pfam" id="PF07364"/>
    </source>
</evidence>
<evidence type="ECO:0000313" key="5">
    <source>
        <dbReference type="Proteomes" id="UP001057877"/>
    </source>
</evidence>
<dbReference type="InterPro" id="IPR009197">
    <property type="entry name" value="MlrC"/>
</dbReference>
<dbReference type="Pfam" id="PF07171">
    <property type="entry name" value="MlrC_C"/>
    <property type="match status" value="1"/>
</dbReference>
<dbReference type="InterPro" id="IPR015995">
    <property type="entry name" value="MlrC_N"/>
</dbReference>
<evidence type="ECO:0000313" key="4">
    <source>
        <dbReference type="EMBL" id="UVI33367.1"/>
    </source>
</evidence>
<dbReference type="PIRSF" id="PIRSF012702">
    <property type="entry name" value="UCP012702"/>
    <property type="match status" value="1"/>
</dbReference>
<proteinExistence type="predicted"/>
<keyword evidence="5" id="KW-1185">Reference proteome</keyword>
<organism evidence="4 5">
    <name type="scientific">Paenibacillus spongiae</name>
    <dbReference type="NCBI Taxonomy" id="2909671"/>
    <lineage>
        <taxon>Bacteria</taxon>
        <taxon>Bacillati</taxon>
        <taxon>Bacillota</taxon>
        <taxon>Bacilli</taxon>
        <taxon>Bacillales</taxon>
        <taxon>Paenibacillaceae</taxon>
        <taxon>Paenibacillus</taxon>
    </lineage>
</organism>
<feature type="domain" description="Microcystin LR degradation protein MlrC C-terminal" evidence="2">
    <location>
        <begin position="302"/>
        <end position="480"/>
    </location>
</feature>
<protein>
    <submittedName>
        <fullName evidence="4">M81 family metallopeptidase</fullName>
    </submittedName>
</protein>
<dbReference type="Pfam" id="PF07364">
    <property type="entry name" value="DUF1485"/>
    <property type="match status" value="1"/>
</dbReference>
<feature type="region of interest" description="Disordered" evidence="1">
    <location>
        <begin position="294"/>
        <end position="316"/>
    </location>
</feature>
<dbReference type="InterPro" id="IPR010799">
    <property type="entry name" value="MlrC_C"/>
</dbReference>
<evidence type="ECO:0000256" key="1">
    <source>
        <dbReference type="SAM" id="MobiDB-lite"/>
    </source>
</evidence>
<name>A0ABY5SH90_9BACL</name>
<dbReference type="RefSeq" id="WP_258389420.1">
    <property type="nucleotide sequence ID" value="NZ_CP091430.1"/>
</dbReference>
<reference evidence="4" key="1">
    <citation type="submission" date="2022-01" db="EMBL/GenBank/DDBJ databases">
        <title>Paenibacillus spongiae sp. nov., isolated from marine sponge.</title>
        <authorList>
            <person name="Li Z."/>
            <person name="Zhang M."/>
        </authorList>
    </citation>
    <scope>NUCLEOTIDE SEQUENCE</scope>
    <source>
        <strain evidence="4">PHS-Z3</strain>
    </source>
</reference>
<dbReference type="Proteomes" id="UP001057877">
    <property type="component" value="Chromosome"/>
</dbReference>
<evidence type="ECO:0000259" key="2">
    <source>
        <dbReference type="Pfam" id="PF07171"/>
    </source>
</evidence>
<feature type="domain" description="Microcystin LR degradation protein MlrC N-terminal" evidence="3">
    <location>
        <begin position="2"/>
        <end position="290"/>
    </location>
</feature>
<accession>A0ABY5SH90</accession>
<dbReference type="EMBL" id="CP091430">
    <property type="protein sequence ID" value="UVI33367.1"/>
    <property type="molecule type" value="Genomic_DNA"/>
</dbReference>
<sequence>MRIVVGGIMQESNSFSPKKTTVQDFRNYLYITGDELTESPFENEVKGFCDRLRFERAEIVPTLFCMAVPAGPISASGFEELKADLDIRLKEAKESGAVDGVLFAFHGAMVAEGCDDTEGELIDLIRHHIGEQTPLVITLDPHANVTARITGGVNGLVGYKTFPHIDFYETGQQAAELLLSILSKECEPVVAMRKIPMIVPAENGQFHSGPLGSVWEEAKLGEQRGESLVTSLFPVQPWLDIEEYGSAVVVVGRDRERAEREADRLAGLIWEKRHEFDVQLLSVDEVMELARRNQGSGEPVIISDSPDSPGAGSTGDSNAVLRRALELGVHHMLSGMLTMVDAPAVDAAIRAGVGSTVTLSVGYSLNPEGAPIEVTGKVRTIGDGEFVLVGAHAKNTIALMGRCVVLQIGGLSVLLQERAIFTGDPSMYRSVGLEPMKADFVMVKSANQFRAQYERLSSKIFILDTPGSSSAKLLDMPFRRIARPMYPFDDHFDWQ</sequence>